<organism evidence="9 10">
    <name type="scientific">Chryseobacterium salviniae</name>
    <dbReference type="NCBI Taxonomy" id="3101750"/>
    <lineage>
        <taxon>Bacteria</taxon>
        <taxon>Pseudomonadati</taxon>
        <taxon>Bacteroidota</taxon>
        <taxon>Flavobacteriia</taxon>
        <taxon>Flavobacteriales</taxon>
        <taxon>Weeksellaceae</taxon>
        <taxon>Chryseobacterium group</taxon>
        <taxon>Chryseobacterium</taxon>
    </lineage>
</organism>
<comment type="pathway">
    <text evidence="1">Amino-acid biosynthesis; L-arginine biosynthesis; L-arginine from L-ornithine and carbamoyl phosphate: step 2/3.</text>
</comment>
<dbReference type="RefSeq" id="WP_326321606.1">
    <property type="nucleotide sequence ID" value="NZ_JAYLAA010000044.1"/>
</dbReference>
<name>A0ABU6HV23_9FLAO</name>
<dbReference type="InterPro" id="IPR014729">
    <property type="entry name" value="Rossmann-like_a/b/a_fold"/>
</dbReference>
<dbReference type="SUPFAM" id="SSF52402">
    <property type="entry name" value="Adenine nucleotide alpha hydrolases-like"/>
    <property type="match status" value="1"/>
</dbReference>
<keyword evidence="6" id="KW-0547">Nucleotide-binding</keyword>
<evidence type="ECO:0000256" key="3">
    <source>
        <dbReference type="ARBA" id="ARBA00022571"/>
    </source>
</evidence>
<evidence type="ECO:0000256" key="7">
    <source>
        <dbReference type="ARBA" id="ARBA00022840"/>
    </source>
</evidence>
<dbReference type="InterPro" id="IPR001518">
    <property type="entry name" value="Arginosuc_synth"/>
</dbReference>
<dbReference type="PANTHER" id="PTHR11587:SF2">
    <property type="entry name" value="ARGININOSUCCINATE SYNTHASE"/>
    <property type="match status" value="1"/>
</dbReference>
<evidence type="ECO:0000313" key="10">
    <source>
        <dbReference type="Proteomes" id="UP001348397"/>
    </source>
</evidence>
<sequence>MEIEISSSVHLMYVSEIQQEMYDSAQRRGTGIAKRSVEYLSKKITEGNAVVATDKGKWVGFCYIETWSHGQFVANSGLIVSPDYRHLGVATLIKDKVFALSRNKYPSAKIFGLTTGLAVMKINSDLGYKPVIYSELTQDEEFWNGCKSCVNYDILMMKERKNCLCTAMLFVPENIKINTIMNKKVVLAFSGGLDTSYCAKYLSETLGYDVYAVTVNTGGFSKKEESELEKKALNLGVKKYRCADAKEDYYNSCVKYLIFGNVLKNNTYPLSVSAERTIQAQEIAKYALEIGADAIAHGSTGAGNDQVRFDLIFHVMCPDVEIITPIRDMALSREEEIEFLKNNGYEMEFHKAQYSINKGLWGTSVGGKETLTSRNCLPEEAFPSQIKETNPSELEIEFKNGEVVAVNGENFKHPVYAIQKIEELASAYGIGRDIHVGDTIVGIKGRVGFEAAAASVIIKAHHLLEKHTLSKYQQMMKSQLSDWYGNWLHEALFLDPVMRNIESFLVDSQKTVSGKVFITLHPYRFILNGIESEHDLMSDKFGSYGEANRAWTGEDVKGYTKIVSNSLNIYHQINK</sequence>
<dbReference type="EMBL" id="JAYLAA010000044">
    <property type="protein sequence ID" value="MEC3876891.1"/>
    <property type="molecule type" value="Genomic_DNA"/>
</dbReference>
<evidence type="ECO:0000313" key="9">
    <source>
        <dbReference type="EMBL" id="MEC3876891.1"/>
    </source>
</evidence>
<dbReference type="Pfam" id="PF00583">
    <property type="entry name" value="Acetyltransf_1"/>
    <property type="match status" value="1"/>
</dbReference>
<dbReference type="InterPro" id="IPR024074">
    <property type="entry name" value="AS_cat/multimer_dom_body"/>
</dbReference>
<dbReference type="SUPFAM" id="SSF55729">
    <property type="entry name" value="Acyl-CoA N-acyltransferases (Nat)"/>
    <property type="match status" value="1"/>
</dbReference>
<feature type="domain" description="N-acetyltransferase" evidence="8">
    <location>
        <begin position="1"/>
        <end position="161"/>
    </location>
</feature>
<accession>A0ABU6HV23</accession>
<dbReference type="Proteomes" id="UP001348397">
    <property type="component" value="Unassembled WGS sequence"/>
</dbReference>
<evidence type="ECO:0000256" key="5">
    <source>
        <dbReference type="ARBA" id="ARBA00022605"/>
    </source>
</evidence>
<dbReference type="Pfam" id="PF20979">
    <property type="entry name" value="Arginosuc_syn_C"/>
    <property type="match status" value="1"/>
</dbReference>
<dbReference type="EC" id="6.3.4.5" evidence="2"/>
<dbReference type="InterPro" id="IPR018223">
    <property type="entry name" value="Arginosuc_synth_CS"/>
</dbReference>
<dbReference type="PROSITE" id="PS00564">
    <property type="entry name" value="ARGININOSUCCIN_SYN_1"/>
    <property type="match status" value="1"/>
</dbReference>
<keyword evidence="7" id="KW-0067">ATP-binding</keyword>
<evidence type="ECO:0000259" key="8">
    <source>
        <dbReference type="PROSITE" id="PS51186"/>
    </source>
</evidence>
<dbReference type="PROSITE" id="PS51186">
    <property type="entry name" value="GNAT"/>
    <property type="match status" value="1"/>
</dbReference>
<dbReference type="Pfam" id="PF00764">
    <property type="entry name" value="Arginosuc_synth"/>
    <property type="match status" value="1"/>
</dbReference>
<keyword evidence="3" id="KW-0055">Arginine biosynthesis</keyword>
<dbReference type="InterPro" id="IPR048267">
    <property type="entry name" value="Arginosuc_syn_N"/>
</dbReference>
<evidence type="ECO:0000256" key="6">
    <source>
        <dbReference type="ARBA" id="ARBA00022741"/>
    </source>
</evidence>
<dbReference type="InterPro" id="IPR016181">
    <property type="entry name" value="Acyl_CoA_acyltransferase"/>
</dbReference>
<keyword evidence="5" id="KW-0028">Amino-acid biosynthesis</keyword>
<dbReference type="Gene3D" id="3.40.630.30">
    <property type="match status" value="1"/>
</dbReference>
<dbReference type="Gene3D" id="3.90.1260.10">
    <property type="entry name" value="Argininosuccinate synthetase, chain A, domain 2"/>
    <property type="match status" value="1"/>
</dbReference>
<keyword evidence="9" id="KW-0012">Acyltransferase</keyword>
<dbReference type="Gene3D" id="3.40.50.620">
    <property type="entry name" value="HUPs"/>
    <property type="match status" value="1"/>
</dbReference>
<dbReference type="GO" id="GO:0016746">
    <property type="term" value="F:acyltransferase activity"/>
    <property type="evidence" value="ECO:0007669"/>
    <property type="project" value="UniProtKB-KW"/>
</dbReference>
<evidence type="ECO:0000256" key="1">
    <source>
        <dbReference type="ARBA" id="ARBA00004967"/>
    </source>
</evidence>
<dbReference type="CDD" id="cd01999">
    <property type="entry name" value="ASS"/>
    <property type="match status" value="1"/>
</dbReference>
<keyword evidence="10" id="KW-1185">Reference proteome</keyword>
<dbReference type="InterPro" id="IPR023434">
    <property type="entry name" value="Arginosuc_synth_type_1_subfam"/>
</dbReference>
<keyword evidence="4" id="KW-0436">Ligase</keyword>
<comment type="caution">
    <text evidence="9">The sequence shown here is derived from an EMBL/GenBank/DDBJ whole genome shotgun (WGS) entry which is preliminary data.</text>
</comment>
<dbReference type="SUPFAM" id="SSF69864">
    <property type="entry name" value="Argininosuccinate synthetase, C-terminal domain"/>
    <property type="match status" value="1"/>
</dbReference>
<keyword evidence="9" id="KW-0808">Transferase</keyword>
<dbReference type="InterPro" id="IPR000182">
    <property type="entry name" value="GNAT_dom"/>
</dbReference>
<evidence type="ECO:0000256" key="4">
    <source>
        <dbReference type="ARBA" id="ARBA00022598"/>
    </source>
</evidence>
<proteinExistence type="predicted"/>
<reference evidence="9 10" key="1">
    <citation type="submission" date="2024-01" db="EMBL/GenBank/DDBJ databases">
        <title>Chryseobacterium sp. T9W2-O.</title>
        <authorList>
            <person name="Maltman C."/>
        </authorList>
    </citation>
    <scope>NUCLEOTIDE SEQUENCE [LARGE SCALE GENOMIC DNA]</scope>
    <source>
        <strain evidence="9 10">T9W2-O</strain>
    </source>
</reference>
<dbReference type="InterPro" id="IPR048268">
    <property type="entry name" value="Arginosuc_syn_C"/>
</dbReference>
<evidence type="ECO:0000256" key="2">
    <source>
        <dbReference type="ARBA" id="ARBA00012286"/>
    </source>
</evidence>
<gene>
    <name evidence="9" type="ORF">SOP96_14295</name>
</gene>
<dbReference type="CDD" id="cd04301">
    <property type="entry name" value="NAT_SF"/>
    <property type="match status" value="1"/>
</dbReference>
<dbReference type="PANTHER" id="PTHR11587">
    <property type="entry name" value="ARGININOSUCCINATE SYNTHASE"/>
    <property type="match status" value="1"/>
</dbReference>
<protein>
    <recommendedName>
        <fullName evidence="2">argininosuccinate synthase</fullName>
        <ecNumber evidence="2">6.3.4.5</ecNumber>
    </recommendedName>
</protein>